<evidence type="ECO:0000259" key="4">
    <source>
        <dbReference type="Pfam" id="PF04213"/>
    </source>
</evidence>
<sequence>MSTATHARRGVSALTAVALCGFLAAPQAQASTLPPVPVDLPAAVQDVASTSLSWGVRESFRNYIQGPIARGQWTTEGVTESGGAFTWASATGSADPEESTGSVSYTGAVHFTGHEGHFEAGEPALSVELSNPTVEWSGTSGTLYLDVESVDLDQNSISYTQVDFADLEFSNGFTVADDTLTGTAEAHLTAAGAEAFAGFYNAGEALDPVSISVALLPAQDAEPEPTPTETPTETPDPSDTPEPTETASPTTAPTPSPTATQTPTQSATPSATATPSASPSATATPRASASATPTPVFVSSPTSSPETSADETDPAPVSAAEDELEETYTETVCTAYEISGGTLSWGLRESFRSYIQGGIARGDWTLNGISYSGGAYQWGGGTGSFNTENGTGAASFGGGVHFTGHNGVLDFHMSNPRIEVTGPNSAVLYVDAVSDDMDGVTHNLPGVAFATISGPISTSGGTVSASGAAVNLTAEGAVAFAGFYEAGEPLDPISFTLPLGAETNCEEITYDADGNVVSSTGGSGGTVAGGAGTGLGTGGASLAATGTTVTAFGIASLVLVLLGLALMAARRKQA</sequence>
<evidence type="ECO:0000313" key="6">
    <source>
        <dbReference type="Proteomes" id="UP001260872"/>
    </source>
</evidence>
<dbReference type="RefSeq" id="WP_310537542.1">
    <property type="nucleotide sequence ID" value="NZ_BAAAOC010000087.1"/>
</dbReference>
<evidence type="ECO:0000256" key="2">
    <source>
        <dbReference type="SAM" id="Phobius"/>
    </source>
</evidence>
<keyword evidence="6" id="KW-1185">Reference proteome</keyword>
<comment type="caution">
    <text evidence="5">The sequence shown here is derived from an EMBL/GenBank/DDBJ whole genome shotgun (WGS) entry which is preliminary data.</text>
</comment>
<feature type="transmembrane region" description="Helical" evidence="2">
    <location>
        <begin position="549"/>
        <end position="569"/>
    </location>
</feature>
<dbReference type="Pfam" id="PF04213">
    <property type="entry name" value="HtaA"/>
    <property type="match status" value="2"/>
</dbReference>
<keyword evidence="2" id="KW-1133">Transmembrane helix</keyword>
<feature type="signal peptide" evidence="3">
    <location>
        <begin position="1"/>
        <end position="30"/>
    </location>
</feature>
<dbReference type="EMBL" id="JAVKGT010000019">
    <property type="protein sequence ID" value="MDR5712162.1"/>
    <property type="molecule type" value="Genomic_DNA"/>
</dbReference>
<name>A0ABU1FV71_9MICC</name>
<dbReference type="InterPro" id="IPR007331">
    <property type="entry name" value="Htaa"/>
</dbReference>
<feature type="region of interest" description="Disordered" evidence="1">
    <location>
        <begin position="221"/>
        <end position="328"/>
    </location>
</feature>
<keyword evidence="2" id="KW-0472">Membrane</keyword>
<evidence type="ECO:0000256" key="3">
    <source>
        <dbReference type="SAM" id="SignalP"/>
    </source>
</evidence>
<feature type="compositionally biased region" description="Low complexity" evidence="1">
    <location>
        <begin position="227"/>
        <end position="307"/>
    </location>
</feature>
<protein>
    <submittedName>
        <fullName evidence="5">HtaA domain-containing protein</fullName>
    </submittedName>
</protein>
<accession>A0ABU1FV71</accession>
<evidence type="ECO:0000313" key="5">
    <source>
        <dbReference type="EMBL" id="MDR5712162.1"/>
    </source>
</evidence>
<feature type="domain" description="Htaa" evidence="4">
    <location>
        <begin position="340"/>
        <end position="496"/>
    </location>
</feature>
<feature type="domain" description="Htaa" evidence="4">
    <location>
        <begin position="50"/>
        <end position="212"/>
    </location>
</feature>
<feature type="chain" id="PRO_5047454218" evidence="3">
    <location>
        <begin position="31"/>
        <end position="574"/>
    </location>
</feature>
<organism evidence="5 6">
    <name type="scientific">Nesterenkonia flava</name>
    <dbReference type="NCBI Taxonomy" id="469799"/>
    <lineage>
        <taxon>Bacteria</taxon>
        <taxon>Bacillati</taxon>
        <taxon>Actinomycetota</taxon>
        <taxon>Actinomycetes</taxon>
        <taxon>Micrococcales</taxon>
        <taxon>Micrococcaceae</taxon>
        <taxon>Nesterenkonia</taxon>
    </lineage>
</organism>
<reference evidence="6" key="1">
    <citation type="submission" date="2023-07" db="EMBL/GenBank/DDBJ databases">
        <title>Description of three actinobacteria isolated from air of manufacturing shop in a pharmaceutical factory.</title>
        <authorList>
            <person name="Zhang D.-F."/>
        </authorList>
    </citation>
    <scope>NUCLEOTIDE SEQUENCE [LARGE SCALE GENOMIC DNA]</scope>
    <source>
        <strain evidence="6">CCTCC AB 207010</strain>
    </source>
</reference>
<keyword evidence="3" id="KW-0732">Signal</keyword>
<gene>
    <name evidence="5" type="ORF">RH857_08460</name>
</gene>
<dbReference type="Proteomes" id="UP001260872">
    <property type="component" value="Unassembled WGS sequence"/>
</dbReference>
<proteinExistence type="predicted"/>
<evidence type="ECO:0000256" key="1">
    <source>
        <dbReference type="SAM" id="MobiDB-lite"/>
    </source>
</evidence>
<keyword evidence="2" id="KW-0812">Transmembrane</keyword>